<name>A0ABW8TSP6_9CLOT</name>
<dbReference type="Pfam" id="PF02026">
    <property type="entry name" value="RyR"/>
    <property type="match status" value="1"/>
</dbReference>
<proteinExistence type="predicted"/>
<protein>
    <submittedName>
        <fullName evidence="2">RyR domain-containing protein</fullName>
    </submittedName>
</protein>
<keyword evidence="3" id="KW-1185">Reference proteome</keyword>
<reference evidence="2 3" key="1">
    <citation type="submission" date="2024-11" db="EMBL/GenBank/DDBJ databases">
        <authorList>
            <person name="Heng Y.C."/>
            <person name="Lim A.C.H."/>
            <person name="Lee J.K.Y."/>
            <person name="Kittelmann S."/>
        </authorList>
    </citation>
    <scope>NUCLEOTIDE SEQUENCE [LARGE SCALE GENOMIC DNA]</scope>
    <source>
        <strain evidence="2 3">WILCCON 0202</strain>
    </source>
</reference>
<sequence length="870" mass="99035">MKKNNLKIVVSGDVCINSLTWRTFKKCTKGQKWENYPNVHSVIKAGDALLLAKLIGLASGISMISPQIPETKDDFKNELLLSSSKLELFPVSSNEKDNNKVYRIKKFVGYSAPASGKPMLLPVANDNEEADIVVLDDEDNGFNSNEEFWPLALKSSGRTPIIIYKVSNSTSSSKLWKRINESYIENTIVVINADDLRAQGVNISKSLSWERTALDFVWQMNNNPEIAFISKSHHLIIQFGLEGAIYYQNSSVPKSQLYFLTYAFEGDFIKETQGKMYGLSSCFTAGLAGSIALGIQNDEELGKSIGEGIRSAIVAAQKYFIYGFGENVLKSDFPNPNIFIEGENDFIYKEYIQDVTIRNSNNPNCMGCWYIIKDKSSINLAEISYDIVKYGEKNALKFIPIAQFGNLKTVDRTEIESYRSIKNLISEYVHTKNVQRPLSIAVFGTPGSGKSFGVSEVASSIAPKLIEKLDFNLSQFQSLTDLINALHKVRDVSLKGKMPLVFFDEFDSAFQGKLGWLKYFLAPMQDGIFREGDSLHPIGKAIFVFAGGTSSTYKQFSGENITDDMEYKQFLSQFQNAKGPDFISRLRGYVNILGPNQTDEKWDQLFIVRRAMLLRSLLERKVPHLIDHMGEAQIDNGVIRALLKVPKYKHESRSMETILDMSMLSNASKWEQYLLPSKEQLKLHVDEEQFSRYLMYDEFFSEKAEKLSMALYYNHKLLCKSIMESASMVESLWDELSEDKKNNIRNQVKSIPRALNKINYELVSVKEEPEAIKFTDKELNILAEHEHKRNSLEKKAAGWKYGSDYDREKKSDPSLVPWASLDIVYKNNIIENIKAWPDILANSYFKIERLKFLCYCDTQLDLRSRSFNNS</sequence>
<comment type="caution">
    <text evidence="2">The sequence shown here is derived from an EMBL/GenBank/DDBJ whole genome shotgun (WGS) entry which is preliminary data.</text>
</comment>
<evidence type="ECO:0000313" key="2">
    <source>
        <dbReference type="EMBL" id="MFL0268000.1"/>
    </source>
</evidence>
<dbReference type="Gene3D" id="6.20.350.10">
    <property type="match status" value="1"/>
</dbReference>
<evidence type="ECO:0000259" key="1">
    <source>
        <dbReference type="Pfam" id="PF02026"/>
    </source>
</evidence>
<dbReference type="SUPFAM" id="SSF52540">
    <property type="entry name" value="P-loop containing nucleoside triphosphate hydrolases"/>
    <property type="match status" value="1"/>
</dbReference>
<dbReference type="InterPro" id="IPR027417">
    <property type="entry name" value="P-loop_NTPase"/>
</dbReference>
<dbReference type="InterPro" id="IPR003032">
    <property type="entry name" value="Ryanodine_rcpt"/>
</dbReference>
<dbReference type="Proteomes" id="UP001623661">
    <property type="component" value="Unassembled WGS sequence"/>
</dbReference>
<dbReference type="EMBL" id="JBJHZY010000001">
    <property type="protein sequence ID" value="MFL0268000.1"/>
    <property type="molecule type" value="Genomic_DNA"/>
</dbReference>
<accession>A0ABW8TSP6</accession>
<gene>
    <name evidence="2" type="ORF">ACJDUH_07785</name>
</gene>
<evidence type="ECO:0000313" key="3">
    <source>
        <dbReference type="Proteomes" id="UP001623661"/>
    </source>
</evidence>
<dbReference type="RefSeq" id="WP_406764585.1">
    <property type="nucleotide sequence ID" value="NZ_JBJHZY010000001.1"/>
</dbReference>
<feature type="domain" description="Ryanodine receptor Ryr" evidence="1">
    <location>
        <begin position="779"/>
        <end position="833"/>
    </location>
</feature>
<organism evidence="2 3">
    <name type="scientific">Candidatus Clostridium radicumherbarum</name>
    <dbReference type="NCBI Taxonomy" id="3381662"/>
    <lineage>
        <taxon>Bacteria</taxon>
        <taxon>Bacillati</taxon>
        <taxon>Bacillota</taxon>
        <taxon>Clostridia</taxon>
        <taxon>Eubacteriales</taxon>
        <taxon>Clostridiaceae</taxon>
        <taxon>Clostridium</taxon>
    </lineage>
</organism>